<dbReference type="Proteomes" id="UP000193685">
    <property type="component" value="Unassembled WGS sequence"/>
</dbReference>
<feature type="non-terminal residue" evidence="7">
    <location>
        <position position="1"/>
    </location>
</feature>
<dbReference type="PANTHER" id="PTHR31465">
    <property type="entry name" value="PROTEIN RTA1-RELATED"/>
    <property type="match status" value="1"/>
</dbReference>
<dbReference type="InterPro" id="IPR007568">
    <property type="entry name" value="RTA1"/>
</dbReference>
<comment type="subcellular location">
    <subcellularLocation>
        <location evidence="1">Membrane</location>
        <topology evidence="1">Multi-pass membrane protein</topology>
    </subcellularLocation>
</comment>
<evidence type="ECO:0000256" key="1">
    <source>
        <dbReference type="ARBA" id="ARBA00004141"/>
    </source>
</evidence>
<proteinExistence type="predicted"/>
<dbReference type="GO" id="GO:0016020">
    <property type="term" value="C:membrane"/>
    <property type="evidence" value="ECO:0007669"/>
    <property type="project" value="UniProtKB-SubCell"/>
</dbReference>
<keyword evidence="2 6" id="KW-0812">Transmembrane</keyword>
<dbReference type="PANTHER" id="PTHR31465:SF27">
    <property type="entry name" value="DOMAIN PROTEIN, PUTATIVE (AFU_ORTHOLOGUE AFUA_3G01030)-RELATED"/>
    <property type="match status" value="1"/>
</dbReference>
<accession>A0A1Y2EYM5</accession>
<feature type="transmembrane region" description="Helical" evidence="6">
    <location>
        <begin position="68"/>
        <end position="93"/>
    </location>
</feature>
<comment type="caution">
    <text evidence="7">The sequence shown here is derived from an EMBL/GenBank/DDBJ whole genome shotgun (WGS) entry which is preliminary data.</text>
</comment>
<keyword evidence="3 6" id="KW-1133">Transmembrane helix</keyword>
<feature type="transmembrane region" description="Helical" evidence="6">
    <location>
        <begin position="243"/>
        <end position="262"/>
    </location>
</feature>
<evidence type="ECO:0000256" key="4">
    <source>
        <dbReference type="ARBA" id="ARBA00023136"/>
    </source>
</evidence>
<evidence type="ECO:0000256" key="3">
    <source>
        <dbReference type="ARBA" id="ARBA00022989"/>
    </source>
</evidence>
<gene>
    <name evidence="7" type="ORF">BCR37DRAFT_351383</name>
</gene>
<reference evidence="7 8" key="1">
    <citation type="submission" date="2016-07" db="EMBL/GenBank/DDBJ databases">
        <title>Pervasive Adenine N6-methylation of Active Genes in Fungi.</title>
        <authorList>
            <consortium name="DOE Joint Genome Institute"/>
            <person name="Mondo S.J."/>
            <person name="Dannebaum R.O."/>
            <person name="Kuo R.C."/>
            <person name="Labutti K."/>
            <person name="Haridas S."/>
            <person name="Kuo A."/>
            <person name="Salamov A."/>
            <person name="Ahrendt S.R."/>
            <person name="Lipzen A."/>
            <person name="Sullivan W."/>
            <person name="Andreopoulos W.B."/>
            <person name="Clum A."/>
            <person name="Lindquist E."/>
            <person name="Daum C."/>
            <person name="Ramamoorthy G.K."/>
            <person name="Gryganskyi A."/>
            <person name="Culley D."/>
            <person name="Magnuson J.K."/>
            <person name="James T.Y."/>
            <person name="O'Malley M.A."/>
            <person name="Stajich J.E."/>
            <person name="Spatafora J.W."/>
            <person name="Visel A."/>
            <person name="Grigoriev I.V."/>
        </authorList>
    </citation>
    <scope>NUCLEOTIDE SEQUENCE [LARGE SCALE GENOMIC DNA]</scope>
    <source>
        <strain evidence="7 8">12-1054</strain>
    </source>
</reference>
<feature type="region of interest" description="Disordered" evidence="5">
    <location>
        <begin position="270"/>
        <end position="294"/>
    </location>
</feature>
<evidence type="ECO:0000256" key="6">
    <source>
        <dbReference type="SAM" id="Phobius"/>
    </source>
</evidence>
<sequence length="294" mass="32726">IAMVLWYYDPSKTLCYVGLVAFAIATAYHVVMICKHKSLYFIPFIIGGVSQVGGYGARIASADDKEAIGAYIGQSLLLLLPPIFYAASIYMVLKKLIVHERAEQYSMMKVKNMTKIFVTFDCISLFVQSSGGGLQATSGDISKYGQWVVVAGLVVQVFAFGYYMLVAVRFQIHIRKASETGIYHGRTMNLGAGLFNFIRLAHVERILAALHISSALIMVRSIYRLAEYIEGREGWLATHEWTFYIFDTLTMFLVMVVLAAIYPPRELEKSASQDGGATMMQTRSSSPLQKAEMA</sequence>
<dbReference type="RefSeq" id="XP_040722778.1">
    <property type="nucleotide sequence ID" value="XM_040868066.1"/>
</dbReference>
<evidence type="ECO:0000313" key="7">
    <source>
        <dbReference type="EMBL" id="ORY76698.1"/>
    </source>
</evidence>
<evidence type="ECO:0000256" key="2">
    <source>
        <dbReference type="ARBA" id="ARBA00022692"/>
    </source>
</evidence>
<feature type="transmembrane region" description="Helical" evidence="6">
    <location>
        <begin position="144"/>
        <end position="166"/>
    </location>
</feature>
<name>A0A1Y2EYM5_PROLT</name>
<feature type="transmembrane region" description="Helical" evidence="6">
    <location>
        <begin position="114"/>
        <end position="132"/>
    </location>
</feature>
<feature type="compositionally biased region" description="Polar residues" evidence="5">
    <location>
        <begin position="272"/>
        <end position="288"/>
    </location>
</feature>
<protein>
    <submittedName>
        <fullName evidence="7">RTA1 like protein-domain-containing protein</fullName>
    </submittedName>
</protein>
<feature type="transmembrane region" description="Helical" evidence="6">
    <location>
        <begin position="38"/>
        <end position="56"/>
    </location>
</feature>
<organism evidence="7 8">
    <name type="scientific">Protomyces lactucae-debilis</name>
    <dbReference type="NCBI Taxonomy" id="2754530"/>
    <lineage>
        <taxon>Eukaryota</taxon>
        <taxon>Fungi</taxon>
        <taxon>Dikarya</taxon>
        <taxon>Ascomycota</taxon>
        <taxon>Taphrinomycotina</taxon>
        <taxon>Taphrinomycetes</taxon>
        <taxon>Taphrinales</taxon>
        <taxon>Protomycetaceae</taxon>
        <taxon>Protomyces</taxon>
    </lineage>
</organism>
<keyword evidence="4 6" id="KW-0472">Membrane</keyword>
<dbReference type="EMBL" id="MCFI01000022">
    <property type="protein sequence ID" value="ORY76698.1"/>
    <property type="molecule type" value="Genomic_DNA"/>
</dbReference>
<dbReference type="AlphaFoldDB" id="A0A1Y2EYM5"/>
<evidence type="ECO:0000256" key="5">
    <source>
        <dbReference type="SAM" id="MobiDB-lite"/>
    </source>
</evidence>
<dbReference type="OrthoDB" id="3358017at2759"/>
<feature type="transmembrane region" description="Helical" evidence="6">
    <location>
        <begin position="13"/>
        <end position="31"/>
    </location>
</feature>
<dbReference type="GeneID" id="63784665"/>
<dbReference type="STRING" id="56484.A0A1Y2EYM5"/>
<evidence type="ECO:0000313" key="8">
    <source>
        <dbReference type="Proteomes" id="UP000193685"/>
    </source>
</evidence>
<keyword evidence="8" id="KW-1185">Reference proteome</keyword>
<dbReference type="Pfam" id="PF04479">
    <property type="entry name" value="RTA1"/>
    <property type="match status" value="1"/>
</dbReference>